<dbReference type="AlphaFoldDB" id="B3QVF3"/>
<keyword evidence="2" id="KW-1185">Reference proteome</keyword>
<sequence>MIHFIARQELFKIKFVRRFLYSTQQSNFQAFLENCTDEAEKLELQRAIAPRFDALNHGKLLSTENSFHEHILQIDAANVNGLIRKLAAEITSLIARLKTPQVFFFTAQKCSWFEQTNSYKSVRRITQDLFQITGDMNYSEAFQVDLNSLERFLKIAFWIGRCNASMPPIYFHPQHEPLIFQICQYGNVHLWSGKMKKRVELNYFLRDTRFCPISHETERFSANGQIAGRKMIV</sequence>
<dbReference type="HOGENOM" id="CLU_1198102_0_0_10"/>
<evidence type="ECO:0000313" key="2">
    <source>
        <dbReference type="Proteomes" id="UP000001208"/>
    </source>
</evidence>
<protein>
    <submittedName>
        <fullName evidence="1">Uncharacterized protein</fullName>
    </submittedName>
</protein>
<name>B3QVF3_CHLT3</name>
<evidence type="ECO:0000313" key="1">
    <source>
        <dbReference type="EMBL" id="ACF14553.1"/>
    </source>
</evidence>
<dbReference type="RefSeq" id="WP_012500636.1">
    <property type="nucleotide sequence ID" value="NC_011026.1"/>
</dbReference>
<reference evidence="1 2" key="1">
    <citation type="submission" date="2008-06" db="EMBL/GenBank/DDBJ databases">
        <title>Complete sequence of Chloroherpeton thalassium ATCC 35110.</title>
        <authorList>
            <consortium name="US DOE Joint Genome Institute"/>
            <person name="Lucas S."/>
            <person name="Copeland A."/>
            <person name="Lapidus A."/>
            <person name="Glavina del Rio T."/>
            <person name="Dalin E."/>
            <person name="Tice H."/>
            <person name="Bruce D."/>
            <person name="Goodwin L."/>
            <person name="Pitluck S."/>
            <person name="Schmutz J."/>
            <person name="Larimer F."/>
            <person name="Land M."/>
            <person name="Hauser L."/>
            <person name="Kyrpides N."/>
            <person name="Mikhailova N."/>
            <person name="Liu Z."/>
            <person name="Li T."/>
            <person name="Zhao F."/>
            <person name="Overmann J."/>
            <person name="Bryant D.A."/>
            <person name="Richardson P."/>
        </authorList>
    </citation>
    <scope>NUCLEOTIDE SEQUENCE [LARGE SCALE GENOMIC DNA]</scope>
    <source>
        <strain evidence="2">ATCC 35110 / GB-78</strain>
    </source>
</reference>
<gene>
    <name evidence="1" type="ordered locus">Ctha_2101</name>
</gene>
<proteinExistence type="predicted"/>
<dbReference type="OrthoDB" id="1923405at2"/>
<dbReference type="Proteomes" id="UP000001208">
    <property type="component" value="Chromosome"/>
</dbReference>
<dbReference type="EMBL" id="CP001100">
    <property type="protein sequence ID" value="ACF14553.1"/>
    <property type="molecule type" value="Genomic_DNA"/>
</dbReference>
<organism evidence="1 2">
    <name type="scientific">Chloroherpeton thalassium (strain ATCC 35110 / GB-78)</name>
    <dbReference type="NCBI Taxonomy" id="517418"/>
    <lineage>
        <taxon>Bacteria</taxon>
        <taxon>Pseudomonadati</taxon>
        <taxon>Chlorobiota</taxon>
        <taxon>Chlorobiia</taxon>
        <taxon>Chlorobiales</taxon>
        <taxon>Chloroherpetonaceae</taxon>
        <taxon>Chloroherpeton</taxon>
    </lineage>
</organism>
<dbReference type="KEGG" id="cts:Ctha_2101"/>
<accession>B3QVF3</accession>